<dbReference type="AlphaFoldDB" id="A0A8S1CUY8"/>
<protein>
    <submittedName>
        <fullName evidence="1">Uncharacterized protein</fullName>
    </submittedName>
</protein>
<proteinExistence type="predicted"/>
<accession>A0A8S1CUY8</accession>
<name>A0A8S1CUY8_9INSE</name>
<evidence type="ECO:0000313" key="1">
    <source>
        <dbReference type="EMBL" id="CAB3371813.1"/>
    </source>
</evidence>
<sequence length="130" mass="15013">MASLLSSYKPNCVLNIWSRYVTYRQKSLTEGWEYMKKEQPEKFERHLNHLDMLNRAISLDSDHEIRELGVKAFPTPSGDDNHPISYECTLWKCTDFTCTRKCRFHALSVHAHDARPLLSLSGSRQLADAG</sequence>
<dbReference type="Proteomes" id="UP000494165">
    <property type="component" value="Unassembled WGS sequence"/>
</dbReference>
<comment type="caution">
    <text evidence="1">The sequence shown here is derived from an EMBL/GenBank/DDBJ whole genome shotgun (WGS) entry which is preliminary data.</text>
</comment>
<organism evidence="1 2">
    <name type="scientific">Cloeon dipterum</name>
    <dbReference type="NCBI Taxonomy" id="197152"/>
    <lineage>
        <taxon>Eukaryota</taxon>
        <taxon>Metazoa</taxon>
        <taxon>Ecdysozoa</taxon>
        <taxon>Arthropoda</taxon>
        <taxon>Hexapoda</taxon>
        <taxon>Insecta</taxon>
        <taxon>Pterygota</taxon>
        <taxon>Palaeoptera</taxon>
        <taxon>Ephemeroptera</taxon>
        <taxon>Pisciforma</taxon>
        <taxon>Baetidae</taxon>
        <taxon>Cloeon</taxon>
    </lineage>
</organism>
<gene>
    <name evidence="1" type="ORF">CLODIP_2_CD00453</name>
</gene>
<dbReference type="EMBL" id="CADEPI010000066">
    <property type="protein sequence ID" value="CAB3371813.1"/>
    <property type="molecule type" value="Genomic_DNA"/>
</dbReference>
<evidence type="ECO:0000313" key="2">
    <source>
        <dbReference type="Proteomes" id="UP000494165"/>
    </source>
</evidence>
<keyword evidence="2" id="KW-1185">Reference proteome</keyword>
<reference evidence="1 2" key="1">
    <citation type="submission" date="2020-04" db="EMBL/GenBank/DDBJ databases">
        <authorList>
            <person name="Alioto T."/>
            <person name="Alioto T."/>
            <person name="Gomez Garrido J."/>
        </authorList>
    </citation>
    <scope>NUCLEOTIDE SEQUENCE [LARGE SCALE GENOMIC DNA]</scope>
</reference>